<evidence type="ECO:0000259" key="1">
    <source>
        <dbReference type="PROSITE" id="PS51819"/>
    </source>
</evidence>
<proteinExistence type="predicted"/>
<dbReference type="Gene3D" id="3.10.180.10">
    <property type="entry name" value="2,3-Dihydroxybiphenyl 1,2-Dioxygenase, domain 1"/>
    <property type="match status" value="1"/>
</dbReference>
<sequence>MKVLQVYTRVYVNDMETSLKFYENLLSEVSTFRFKYEAAGLELASVGDILILAGSNQALEPFRKTKATFKVDSIHEFYDHLKSSGCQIIRDLTKVPTGTNFTVQHPDGGIFEYVQHHE</sequence>
<accession>A0A1R1F070</accession>
<name>A0A1R1F070_9BACL</name>
<comment type="caution">
    <text evidence="2">The sequence shown here is derived from an EMBL/GenBank/DDBJ whole genome shotgun (WGS) entry which is preliminary data.</text>
</comment>
<organism evidence="2 3">
    <name type="scientific">Paenibacillus rhizosphaerae</name>
    <dbReference type="NCBI Taxonomy" id="297318"/>
    <lineage>
        <taxon>Bacteria</taxon>
        <taxon>Bacillati</taxon>
        <taxon>Bacillota</taxon>
        <taxon>Bacilli</taxon>
        <taxon>Bacillales</taxon>
        <taxon>Paenibacillaceae</taxon>
        <taxon>Paenibacillus</taxon>
    </lineage>
</organism>
<evidence type="ECO:0000313" key="3">
    <source>
        <dbReference type="Proteomes" id="UP000187172"/>
    </source>
</evidence>
<dbReference type="Pfam" id="PF00903">
    <property type="entry name" value="Glyoxalase"/>
    <property type="match status" value="1"/>
</dbReference>
<dbReference type="STRING" id="297318.BK138_02405"/>
<dbReference type="SUPFAM" id="SSF54593">
    <property type="entry name" value="Glyoxalase/Bleomycin resistance protein/Dihydroxybiphenyl dioxygenase"/>
    <property type="match status" value="1"/>
</dbReference>
<dbReference type="AlphaFoldDB" id="A0A1R1F070"/>
<gene>
    <name evidence="2" type="ORF">BK138_02405</name>
</gene>
<dbReference type="InterPro" id="IPR037523">
    <property type="entry name" value="VOC_core"/>
</dbReference>
<dbReference type="Proteomes" id="UP000187172">
    <property type="component" value="Unassembled WGS sequence"/>
</dbReference>
<evidence type="ECO:0000313" key="2">
    <source>
        <dbReference type="EMBL" id="OMF57479.1"/>
    </source>
</evidence>
<dbReference type="CDD" id="cd06587">
    <property type="entry name" value="VOC"/>
    <property type="match status" value="1"/>
</dbReference>
<reference evidence="2 3" key="1">
    <citation type="submission" date="2016-11" db="EMBL/GenBank/DDBJ databases">
        <title>Paenibacillus species isolates.</title>
        <authorList>
            <person name="Beno S.M."/>
        </authorList>
    </citation>
    <scope>NUCLEOTIDE SEQUENCE [LARGE SCALE GENOMIC DNA]</scope>
    <source>
        <strain evidence="2 3">FSL R5-0378</strain>
    </source>
</reference>
<dbReference type="InterPro" id="IPR029068">
    <property type="entry name" value="Glyas_Bleomycin-R_OHBP_Dase"/>
</dbReference>
<dbReference type="InterPro" id="IPR004360">
    <property type="entry name" value="Glyas_Fos-R_dOase_dom"/>
</dbReference>
<keyword evidence="3" id="KW-1185">Reference proteome</keyword>
<dbReference type="EMBL" id="MRTP01000001">
    <property type="protein sequence ID" value="OMF57479.1"/>
    <property type="molecule type" value="Genomic_DNA"/>
</dbReference>
<protein>
    <submittedName>
        <fullName evidence="2">Glyoxalase</fullName>
    </submittedName>
</protein>
<dbReference type="RefSeq" id="WP_076165330.1">
    <property type="nucleotide sequence ID" value="NZ_MRTP01000001.1"/>
</dbReference>
<dbReference type="PROSITE" id="PS51819">
    <property type="entry name" value="VOC"/>
    <property type="match status" value="1"/>
</dbReference>
<feature type="domain" description="VOC" evidence="1">
    <location>
        <begin position="2"/>
        <end position="116"/>
    </location>
</feature>